<dbReference type="Pfam" id="PF12697">
    <property type="entry name" value="Abhydrolase_6"/>
    <property type="match status" value="1"/>
</dbReference>
<feature type="domain" description="AB hydrolase-1" evidence="1">
    <location>
        <begin position="4"/>
        <end position="231"/>
    </location>
</feature>
<dbReference type="GO" id="GO:0016787">
    <property type="term" value="F:hydrolase activity"/>
    <property type="evidence" value="ECO:0007669"/>
    <property type="project" value="UniProtKB-KW"/>
</dbReference>
<sequence length="256" mass="27136">MTPLVLVHGFMGGSAQWALQAPLGAGRAVIALDLPGFGANADLSPIDAIPDFAARTLARLTARGVDRFDLLGHSMGGMIVQEMVRQAPDRVGRLILYGTGAQGVLPGRFEPIETSMARARAEGAAATASRISATWFLHREDAAHYPACAAIARNAGLEAILAGLAAMRDWSGEDHLPRVACETLVLWGDRDRTYGWSQIEQLWRTIPSAQLAVVPGCAHAVHMERPEIFNALVEGFLAPLGLSGGPPSEAQSKASL</sequence>
<protein>
    <submittedName>
        <fullName evidence="2">Alpha/beta hydrolase fold protein</fullName>
    </submittedName>
</protein>
<evidence type="ECO:0000259" key="1">
    <source>
        <dbReference type="Pfam" id="PF12697"/>
    </source>
</evidence>
<evidence type="ECO:0000313" key="3">
    <source>
        <dbReference type="Proteomes" id="UP000006833"/>
    </source>
</evidence>
<dbReference type="PANTHER" id="PTHR43798">
    <property type="entry name" value="MONOACYLGLYCEROL LIPASE"/>
    <property type="match status" value="1"/>
</dbReference>
<dbReference type="KEGG" id="dsh:Dshi_1435"/>
<evidence type="ECO:0000313" key="2">
    <source>
        <dbReference type="EMBL" id="ABV93177.1"/>
    </source>
</evidence>
<dbReference type="AlphaFoldDB" id="A8LJF5"/>
<dbReference type="Proteomes" id="UP000006833">
    <property type="component" value="Chromosome"/>
</dbReference>
<dbReference type="SUPFAM" id="SSF53474">
    <property type="entry name" value="alpha/beta-Hydrolases"/>
    <property type="match status" value="1"/>
</dbReference>
<organism evidence="2 3">
    <name type="scientific">Dinoroseobacter shibae (strain DSM 16493 / NCIMB 14021 / DFL 12)</name>
    <dbReference type="NCBI Taxonomy" id="398580"/>
    <lineage>
        <taxon>Bacteria</taxon>
        <taxon>Pseudomonadati</taxon>
        <taxon>Pseudomonadota</taxon>
        <taxon>Alphaproteobacteria</taxon>
        <taxon>Rhodobacterales</taxon>
        <taxon>Roseobacteraceae</taxon>
        <taxon>Dinoroseobacter</taxon>
    </lineage>
</organism>
<dbReference type="RefSeq" id="WP_012178107.1">
    <property type="nucleotide sequence ID" value="NC_009952.1"/>
</dbReference>
<dbReference type="InterPro" id="IPR029058">
    <property type="entry name" value="AB_hydrolase_fold"/>
</dbReference>
<dbReference type="InterPro" id="IPR050266">
    <property type="entry name" value="AB_hydrolase_sf"/>
</dbReference>
<dbReference type="PRINTS" id="PR00111">
    <property type="entry name" value="ABHYDROLASE"/>
</dbReference>
<dbReference type="STRING" id="398580.Dshi_1435"/>
<dbReference type="HOGENOM" id="CLU_020336_50_4_5"/>
<dbReference type="OrthoDB" id="9804723at2"/>
<accession>A8LJF5</accession>
<dbReference type="InterPro" id="IPR000073">
    <property type="entry name" value="AB_hydrolase_1"/>
</dbReference>
<gene>
    <name evidence="2" type="ordered locus">Dshi_1435</name>
</gene>
<reference evidence="3" key="1">
    <citation type="journal article" date="2010" name="ISME J.">
        <title>The complete genome sequence of the algal symbiont Dinoroseobacter shibae: a hitchhiker's guide to life in the sea.</title>
        <authorList>
            <person name="Wagner-Dobler I."/>
            <person name="Ballhausen B."/>
            <person name="Berger M."/>
            <person name="Brinkhoff T."/>
            <person name="Buchholz I."/>
            <person name="Bunk B."/>
            <person name="Cypionka H."/>
            <person name="Daniel R."/>
            <person name="Drepper T."/>
            <person name="Gerdts G."/>
            <person name="Hahnke S."/>
            <person name="Han C."/>
            <person name="Jahn D."/>
            <person name="Kalhoefer D."/>
            <person name="Kiss H."/>
            <person name="Klenk H.P."/>
            <person name="Kyrpides N."/>
            <person name="Liebl W."/>
            <person name="Liesegang H."/>
            <person name="Meincke L."/>
            <person name="Pati A."/>
            <person name="Petersen J."/>
            <person name="Piekarski T."/>
            <person name="Pommerenke C."/>
            <person name="Pradella S."/>
            <person name="Pukall R."/>
            <person name="Rabus R."/>
            <person name="Stackebrandt E."/>
            <person name="Thole S."/>
            <person name="Thompson L."/>
            <person name="Tielen P."/>
            <person name="Tomasch J."/>
            <person name="von Jan M."/>
            <person name="Wanphrut N."/>
            <person name="Wichels A."/>
            <person name="Zech H."/>
            <person name="Simon M."/>
        </authorList>
    </citation>
    <scope>NUCLEOTIDE SEQUENCE [LARGE SCALE GENOMIC DNA]</scope>
    <source>
        <strain evidence="3">DSM 16493 / NCIMB 14021 / DFL 12</strain>
    </source>
</reference>
<dbReference type="Gene3D" id="3.40.50.1820">
    <property type="entry name" value="alpha/beta hydrolase"/>
    <property type="match status" value="1"/>
</dbReference>
<name>A8LJF5_DINSH</name>
<dbReference type="EMBL" id="CP000830">
    <property type="protein sequence ID" value="ABV93177.1"/>
    <property type="molecule type" value="Genomic_DNA"/>
</dbReference>
<proteinExistence type="predicted"/>
<keyword evidence="3" id="KW-1185">Reference proteome</keyword>
<dbReference type="eggNOG" id="COG2267">
    <property type="taxonomic scope" value="Bacteria"/>
</dbReference>
<keyword evidence="2" id="KW-0378">Hydrolase</keyword>